<evidence type="ECO:0000256" key="4">
    <source>
        <dbReference type="ARBA" id="ARBA00022771"/>
    </source>
</evidence>
<reference evidence="8 9" key="1">
    <citation type="journal article" date="2011" name="Genome Biol.">
        <title>Comparative genome sequence analysis underscores mycoparasitism as the ancestral life style of Trichoderma.</title>
        <authorList>
            <person name="Kubicek C.P."/>
            <person name="Herrera-Estrella A."/>
            <person name="Seidl-Seiboth V."/>
            <person name="Martinez D.A."/>
            <person name="Druzhinina I.S."/>
            <person name="Thon M."/>
            <person name="Zeilinger S."/>
            <person name="Casas-Flores S."/>
            <person name="Horwitz B.A."/>
            <person name="Mukherjee P.K."/>
            <person name="Mukherjee M."/>
            <person name="Kredics L."/>
            <person name="Alcaraz L.D."/>
            <person name="Aerts A."/>
            <person name="Antal Z."/>
            <person name="Atanasova L."/>
            <person name="Cervantes-Badillo M.G."/>
            <person name="Challacombe J."/>
            <person name="Chertkov O."/>
            <person name="McCluskey K."/>
            <person name="Coulpier F."/>
            <person name="Deshpande N."/>
            <person name="von Doehren H."/>
            <person name="Ebbole D.J."/>
            <person name="Esquivel-Naranjo E.U."/>
            <person name="Fekete E."/>
            <person name="Flipphi M."/>
            <person name="Glaser F."/>
            <person name="Gomez-Rodriguez E.Y."/>
            <person name="Gruber S."/>
            <person name="Han C."/>
            <person name="Henrissat B."/>
            <person name="Hermosa R."/>
            <person name="Hernandez-Onate M."/>
            <person name="Karaffa L."/>
            <person name="Kosti I."/>
            <person name="Le Crom S."/>
            <person name="Lindquist E."/>
            <person name="Lucas S."/>
            <person name="Luebeck M."/>
            <person name="Luebeck P.S."/>
            <person name="Margeot A."/>
            <person name="Metz B."/>
            <person name="Misra M."/>
            <person name="Nevalainen H."/>
            <person name="Omann M."/>
            <person name="Packer N."/>
            <person name="Perrone G."/>
            <person name="Uresti-Rivera E.E."/>
            <person name="Salamov A."/>
            <person name="Schmoll M."/>
            <person name="Seiboth B."/>
            <person name="Shapiro H."/>
            <person name="Sukno S."/>
            <person name="Tamayo-Ramos J.A."/>
            <person name="Tisch D."/>
            <person name="Wiest A."/>
            <person name="Wilkinson H.H."/>
            <person name="Zhang M."/>
            <person name="Coutinho P.M."/>
            <person name="Kenerley C.M."/>
            <person name="Monte E."/>
            <person name="Baker S.E."/>
            <person name="Grigoriev I.V."/>
        </authorList>
    </citation>
    <scope>NUCLEOTIDE SEQUENCE [LARGE SCALE GENOMIC DNA]</scope>
    <source>
        <strain evidence="9">Gv29-8 / FGSC 10586</strain>
    </source>
</reference>
<gene>
    <name evidence="8" type="ORF">TRIVIDRAFT_123400</name>
</gene>
<evidence type="ECO:0000256" key="6">
    <source>
        <dbReference type="ARBA" id="ARBA00023242"/>
    </source>
</evidence>
<dbReference type="eggNOG" id="KOG1721">
    <property type="taxonomic scope" value="Eukaryota"/>
</dbReference>
<feature type="non-terminal residue" evidence="8">
    <location>
        <position position="1"/>
    </location>
</feature>
<keyword evidence="6" id="KW-0539">Nucleus</keyword>
<dbReference type="GO" id="GO:0006351">
    <property type="term" value="P:DNA-templated transcription"/>
    <property type="evidence" value="ECO:0007669"/>
    <property type="project" value="InterPro"/>
</dbReference>
<dbReference type="InterPro" id="IPR007219">
    <property type="entry name" value="XnlR_reg_dom"/>
</dbReference>
<evidence type="ECO:0000256" key="3">
    <source>
        <dbReference type="ARBA" id="ARBA00022737"/>
    </source>
</evidence>
<dbReference type="GeneID" id="25787261"/>
<dbReference type="OMA" id="QSILWCC"/>
<evidence type="ECO:0000256" key="5">
    <source>
        <dbReference type="ARBA" id="ARBA00022833"/>
    </source>
</evidence>
<keyword evidence="3" id="KW-0677">Repeat</keyword>
<dbReference type="InParanoid" id="G9MVD9"/>
<dbReference type="GO" id="GO:0000978">
    <property type="term" value="F:RNA polymerase II cis-regulatory region sequence-specific DNA binding"/>
    <property type="evidence" value="ECO:0007669"/>
    <property type="project" value="InterPro"/>
</dbReference>
<dbReference type="OrthoDB" id="654211at2759"/>
<name>G9MVD9_HYPVG</name>
<evidence type="ECO:0000313" key="8">
    <source>
        <dbReference type="EMBL" id="EHK21565.1"/>
    </source>
</evidence>
<dbReference type="EMBL" id="ABDF02000069">
    <property type="protein sequence ID" value="EHK21565.1"/>
    <property type="molecule type" value="Genomic_DNA"/>
</dbReference>
<dbReference type="VEuPathDB" id="FungiDB:TRIVIDRAFT_123400"/>
<dbReference type="GO" id="GO:0005634">
    <property type="term" value="C:nucleus"/>
    <property type="evidence" value="ECO:0007669"/>
    <property type="project" value="UniProtKB-SubCell"/>
</dbReference>
<dbReference type="Proteomes" id="UP000007115">
    <property type="component" value="Unassembled WGS sequence"/>
</dbReference>
<comment type="caution">
    <text evidence="8">The sequence shown here is derived from an EMBL/GenBank/DDBJ whole genome shotgun (WGS) entry which is preliminary data.</text>
</comment>
<comment type="subcellular location">
    <subcellularLocation>
        <location evidence="1">Nucleus</location>
    </subcellularLocation>
</comment>
<keyword evidence="9" id="KW-1185">Reference proteome</keyword>
<protein>
    <recommendedName>
        <fullName evidence="7">Xylanolytic transcriptional activator regulatory domain-containing protein</fullName>
    </recommendedName>
</protein>
<proteinExistence type="predicted"/>
<dbReference type="RefSeq" id="XP_013955758.1">
    <property type="nucleotide sequence ID" value="XM_014100283.1"/>
</dbReference>
<organism evidence="8 9">
    <name type="scientific">Hypocrea virens (strain Gv29-8 / FGSC 10586)</name>
    <name type="common">Gliocladium virens</name>
    <name type="synonym">Trichoderma virens</name>
    <dbReference type="NCBI Taxonomy" id="413071"/>
    <lineage>
        <taxon>Eukaryota</taxon>
        <taxon>Fungi</taxon>
        <taxon>Dikarya</taxon>
        <taxon>Ascomycota</taxon>
        <taxon>Pezizomycotina</taxon>
        <taxon>Sordariomycetes</taxon>
        <taxon>Hypocreomycetidae</taxon>
        <taxon>Hypocreales</taxon>
        <taxon>Hypocreaceae</taxon>
        <taxon>Trichoderma</taxon>
    </lineage>
</organism>
<dbReference type="STRING" id="413071.G9MVD9"/>
<dbReference type="PANTHER" id="PTHR40626:SF10">
    <property type="entry name" value="C2H2-TYPE DOMAIN-CONTAINING PROTEIN"/>
    <property type="match status" value="1"/>
</dbReference>
<dbReference type="GO" id="GO:0000785">
    <property type="term" value="C:chromatin"/>
    <property type="evidence" value="ECO:0007669"/>
    <property type="project" value="TreeGrafter"/>
</dbReference>
<dbReference type="CDD" id="cd12148">
    <property type="entry name" value="fungal_TF_MHR"/>
    <property type="match status" value="1"/>
</dbReference>
<dbReference type="InterPro" id="IPR051059">
    <property type="entry name" value="VerF-like"/>
</dbReference>
<dbReference type="GO" id="GO:0000981">
    <property type="term" value="F:DNA-binding transcription factor activity, RNA polymerase II-specific"/>
    <property type="evidence" value="ECO:0007669"/>
    <property type="project" value="InterPro"/>
</dbReference>
<accession>G9MVD9</accession>
<evidence type="ECO:0000256" key="1">
    <source>
        <dbReference type="ARBA" id="ARBA00004123"/>
    </source>
</evidence>
<dbReference type="AlphaFoldDB" id="G9MVD9"/>
<evidence type="ECO:0000259" key="7">
    <source>
        <dbReference type="Pfam" id="PF04082"/>
    </source>
</evidence>
<dbReference type="Pfam" id="PF04082">
    <property type="entry name" value="Fungal_trans"/>
    <property type="match status" value="1"/>
</dbReference>
<dbReference type="GO" id="GO:0008270">
    <property type="term" value="F:zinc ion binding"/>
    <property type="evidence" value="ECO:0007669"/>
    <property type="project" value="UniProtKB-KW"/>
</dbReference>
<dbReference type="PANTHER" id="PTHR40626">
    <property type="entry name" value="MIP31509P"/>
    <property type="match status" value="1"/>
</dbReference>
<keyword evidence="2" id="KW-0479">Metal-binding</keyword>
<sequence length="513" mass="58126">PPGACKLTCLEMTVDDIKILEEGLRPFRNVVNNFALPSLRTLIRYMDTWRTALARHFPVIHFPTFQVGHCLPELILAMAALGAVQTLEEHTSRKLYKVARAVALERLKVDSPEEDLSLYAIKQSLTMQSAQTLVFLLIYSTWARDTSVVAEGFELHEPIIRYMRVSGFDEHNNAAEQSWVEWASSEVERRTKFLGFCFLNIHTIIYNRPPSLFSREFKLRLPCSEKEWQATDEVQWAATRQADISNMISFQNALESLMTSATADWETLPCAFSNLILLHGVLQRIYLLRQLSFRANLADHEIDGIHLALSSWASMWRRVSGPDLHPTSEHGPIPFTSVAFLTLAYVRTHLDIGPHLRLASRDPTAVASALFSIAPLRRHSNLTSALLYAIHALSLPVAFGIQHVARSQSILWCCQHAVCALECAIFLSKWLEAIAVSQIPITLEPYENYVLLSVESVIKEAVDSADWEHIDTSTWRQGPRHMSLAVLKIWSKIFSEKSSWAITVHVGECLHEY</sequence>
<dbReference type="HOGENOM" id="CLU_007784_3_1_1"/>
<feature type="domain" description="Xylanolytic transcriptional activator regulatory" evidence="7">
    <location>
        <begin position="55"/>
        <end position="312"/>
    </location>
</feature>
<feature type="non-terminal residue" evidence="8">
    <location>
        <position position="513"/>
    </location>
</feature>
<evidence type="ECO:0000256" key="2">
    <source>
        <dbReference type="ARBA" id="ARBA00022723"/>
    </source>
</evidence>
<keyword evidence="5" id="KW-0862">Zinc</keyword>
<keyword evidence="4" id="KW-0863">Zinc-finger</keyword>
<evidence type="ECO:0000313" key="9">
    <source>
        <dbReference type="Proteomes" id="UP000007115"/>
    </source>
</evidence>